<dbReference type="PANTHER" id="PTHR10983">
    <property type="entry name" value="1-ACYLGLYCEROL-3-PHOSPHATE ACYLTRANSFERASE-RELATED"/>
    <property type="match status" value="1"/>
</dbReference>
<evidence type="ECO:0000313" key="6">
    <source>
        <dbReference type="EMBL" id="CAL1543871.1"/>
    </source>
</evidence>
<keyword evidence="2" id="KW-0808">Transferase</keyword>
<dbReference type="GO" id="GO:0005783">
    <property type="term" value="C:endoplasmic reticulum"/>
    <property type="evidence" value="ECO:0007669"/>
    <property type="project" value="TreeGrafter"/>
</dbReference>
<dbReference type="CDD" id="cd07990">
    <property type="entry name" value="LPLAT_LCLAT1-like"/>
    <property type="match status" value="1"/>
</dbReference>
<feature type="transmembrane region" description="Helical" evidence="4">
    <location>
        <begin position="341"/>
        <end position="358"/>
    </location>
</feature>
<dbReference type="SMART" id="SM00563">
    <property type="entry name" value="PlsC"/>
    <property type="match status" value="1"/>
</dbReference>
<evidence type="ECO:0000256" key="2">
    <source>
        <dbReference type="ARBA" id="ARBA00022679"/>
    </source>
</evidence>
<accession>A0AAV2IAP0</accession>
<evidence type="ECO:0000256" key="3">
    <source>
        <dbReference type="ARBA" id="ARBA00023315"/>
    </source>
</evidence>
<dbReference type="AlphaFoldDB" id="A0AAV2IAP0"/>
<reference evidence="6 7" key="1">
    <citation type="submission" date="2024-04" db="EMBL/GenBank/DDBJ databases">
        <authorList>
            <consortium name="Genoscope - CEA"/>
            <person name="William W."/>
        </authorList>
    </citation>
    <scope>NUCLEOTIDE SEQUENCE [LARGE SCALE GENOMIC DNA]</scope>
</reference>
<protein>
    <recommendedName>
        <fullName evidence="5">Phospholipid/glycerol acyltransferase domain-containing protein</fullName>
    </recommendedName>
</protein>
<gene>
    <name evidence="6" type="ORF">GSLYS_00017384001</name>
</gene>
<feature type="transmembrane region" description="Helical" evidence="4">
    <location>
        <begin position="48"/>
        <end position="67"/>
    </location>
</feature>
<sequence length="379" mass="44003">MSLKNLVYGSMLACMLFLSSTLGTIVMVTPTLPIIFLSPVLSRRIMDYLIKLWFLLAVAMYELLMGVKIKIKGNPSHRGTSSLILSNHRTRLDWLFLMSYLCRFSAINEYRISLKASLKKFPGAGWAMQCAGFLFLNRKWEEDKDHISNGIHYFSQVKSKPQFLLFPEGTDMCERATARSHAFAEKEGLVKYEYVLHPRITGFIHFVKEMKKGQILDSILDVTVAYPKKIIQSELQTLKGEFPEEIHFYVQDYPIETLPESDVELAEWLKKLWSEKEARLKKFYEDKKFITDDASLTINEDSSQCVDWELKQRLYGVVLFWVVFLFVVFTCLILYPMFQVFFLICCFTYVVISIRHGGVDNVIYTAVRNYEPLVAPKDN</sequence>
<keyword evidence="4" id="KW-1133">Transmembrane helix</keyword>
<dbReference type="Proteomes" id="UP001497497">
    <property type="component" value="Unassembled WGS sequence"/>
</dbReference>
<feature type="transmembrane region" description="Helical" evidence="4">
    <location>
        <begin position="314"/>
        <end position="335"/>
    </location>
</feature>
<comment type="similarity">
    <text evidence="1">Belongs to the 1-acyl-sn-glycerol-3-phosphate acyltransferase family.</text>
</comment>
<dbReference type="GO" id="GO:0036149">
    <property type="term" value="P:phosphatidylinositol acyl-chain remodeling"/>
    <property type="evidence" value="ECO:0007669"/>
    <property type="project" value="TreeGrafter"/>
</dbReference>
<evidence type="ECO:0000313" key="7">
    <source>
        <dbReference type="Proteomes" id="UP001497497"/>
    </source>
</evidence>
<name>A0AAV2IAP0_LYMST</name>
<organism evidence="6 7">
    <name type="scientific">Lymnaea stagnalis</name>
    <name type="common">Great pond snail</name>
    <name type="synonym">Helix stagnalis</name>
    <dbReference type="NCBI Taxonomy" id="6523"/>
    <lineage>
        <taxon>Eukaryota</taxon>
        <taxon>Metazoa</taxon>
        <taxon>Spiralia</taxon>
        <taxon>Lophotrochozoa</taxon>
        <taxon>Mollusca</taxon>
        <taxon>Gastropoda</taxon>
        <taxon>Heterobranchia</taxon>
        <taxon>Euthyneura</taxon>
        <taxon>Panpulmonata</taxon>
        <taxon>Hygrophila</taxon>
        <taxon>Lymnaeoidea</taxon>
        <taxon>Lymnaeidae</taxon>
        <taxon>Lymnaea</taxon>
    </lineage>
</organism>
<dbReference type="GO" id="GO:0016746">
    <property type="term" value="F:acyltransferase activity"/>
    <property type="evidence" value="ECO:0007669"/>
    <property type="project" value="UniProtKB-KW"/>
</dbReference>
<evidence type="ECO:0000256" key="4">
    <source>
        <dbReference type="SAM" id="Phobius"/>
    </source>
</evidence>
<dbReference type="SUPFAM" id="SSF69593">
    <property type="entry name" value="Glycerol-3-phosphate (1)-acyltransferase"/>
    <property type="match status" value="1"/>
</dbReference>
<keyword evidence="7" id="KW-1185">Reference proteome</keyword>
<dbReference type="EMBL" id="CAXITT010000581">
    <property type="protein sequence ID" value="CAL1543871.1"/>
    <property type="molecule type" value="Genomic_DNA"/>
</dbReference>
<keyword evidence="4" id="KW-0812">Transmembrane</keyword>
<keyword evidence="4" id="KW-0472">Membrane</keyword>
<evidence type="ECO:0000259" key="5">
    <source>
        <dbReference type="SMART" id="SM00563"/>
    </source>
</evidence>
<comment type="caution">
    <text evidence="6">The sequence shown here is derived from an EMBL/GenBank/DDBJ whole genome shotgun (WGS) entry which is preliminary data.</text>
</comment>
<proteinExistence type="inferred from homology"/>
<dbReference type="Pfam" id="PF01553">
    <property type="entry name" value="Acyltransferase"/>
    <property type="match status" value="1"/>
</dbReference>
<feature type="domain" description="Phospholipid/glycerol acyltransferase" evidence="5">
    <location>
        <begin position="82"/>
        <end position="203"/>
    </location>
</feature>
<dbReference type="InterPro" id="IPR002123">
    <property type="entry name" value="Plipid/glycerol_acylTrfase"/>
</dbReference>
<dbReference type="InterPro" id="IPR032098">
    <property type="entry name" value="Acyltransf_C"/>
</dbReference>
<dbReference type="Pfam" id="PF16076">
    <property type="entry name" value="Acyltransf_C"/>
    <property type="match status" value="1"/>
</dbReference>
<evidence type="ECO:0000256" key="1">
    <source>
        <dbReference type="ARBA" id="ARBA00008655"/>
    </source>
</evidence>
<dbReference type="PANTHER" id="PTHR10983:SF16">
    <property type="entry name" value="LYSOCARDIOLIPIN ACYLTRANSFERASE 1"/>
    <property type="match status" value="1"/>
</dbReference>
<feature type="transmembrane region" description="Helical" evidence="4">
    <location>
        <begin position="12"/>
        <end position="36"/>
    </location>
</feature>
<keyword evidence="3" id="KW-0012">Acyltransferase</keyword>